<dbReference type="RefSeq" id="WP_381489779.1">
    <property type="nucleotide sequence ID" value="NZ_JBHTIK010000005.1"/>
</dbReference>
<dbReference type="InterPro" id="IPR002563">
    <property type="entry name" value="Flavin_Rdtase-like_dom"/>
</dbReference>
<accession>A0ABW3C429</accession>
<dbReference type="PANTHER" id="PTHR30466:SF11">
    <property type="entry name" value="FLAVIN-DEPENDENT MONOOXYGENASE, REDUCTASE SUBUNIT HSAB"/>
    <property type="match status" value="1"/>
</dbReference>
<dbReference type="PANTHER" id="PTHR30466">
    <property type="entry name" value="FLAVIN REDUCTASE"/>
    <property type="match status" value="1"/>
</dbReference>
<gene>
    <name evidence="4" type="ORF">ACFQ00_10015</name>
</gene>
<feature type="domain" description="Flavin reductase like" evidence="3">
    <location>
        <begin position="14"/>
        <end position="156"/>
    </location>
</feature>
<dbReference type="Gene3D" id="2.30.110.10">
    <property type="entry name" value="Electron Transport, Fmn-binding Protein, Chain A"/>
    <property type="match status" value="1"/>
</dbReference>
<dbReference type="EC" id="1.5.1.-" evidence="4"/>
<dbReference type="Proteomes" id="UP001597124">
    <property type="component" value="Unassembled WGS sequence"/>
</dbReference>
<evidence type="ECO:0000256" key="1">
    <source>
        <dbReference type="ARBA" id="ARBA00008898"/>
    </source>
</evidence>
<evidence type="ECO:0000259" key="3">
    <source>
        <dbReference type="SMART" id="SM00903"/>
    </source>
</evidence>
<name>A0ABW3C429_SPHXN</name>
<dbReference type="InterPro" id="IPR012349">
    <property type="entry name" value="Split_barrel_FMN-bd"/>
</dbReference>
<evidence type="ECO:0000313" key="5">
    <source>
        <dbReference type="Proteomes" id="UP001597124"/>
    </source>
</evidence>
<dbReference type="Pfam" id="PF01613">
    <property type="entry name" value="Flavin_Reduct"/>
    <property type="match status" value="1"/>
</dbReference>
<evidence type="ECO:0000256" key="2">
    <source>
        <dbReference type="ARBA" id="ARBA00023002"/>
    </source>
</evidence>
<proteinExistence type="inferred from homology"/>
<dbReference type="SMART" id="SM00903">
    <property type="entry name" value="Flavin_Reduct"/>
    <property type="match status" value="1"/>
</dbReference>
<comment type="caution">
    <text evidence="4">The sequence shown here is derived from an EMBL/GenBank/DDBJ whole genome shotgun (WGS) entry which is preliminary data.</text>
</comment>
<keyword evidence="5" id="KW-1185">Reference proteome</keyword>
<protein>
    <submittedName>
        <fullName evidence="4">Flavin reductase family protein</fullName>
        <ecNumber evidence="4">1.5.1.-</ecNumber>
    </submittedName>
</protein>
<dbReference type="SUPFAM" id="SSF50475">
    <property type="entry name" value="FMN-binding split barrel"/>
    <property type="match status" value="1"/>
</dbReference>
<keyword evidence="2 4" id="KW-0560">Oxidoreductase</keyword>
<sequence>MMGAIDARHFRNAMGEMPTGVTVITTSDEGGTPFGMTVSSFGSLSLDPPLVLWSVIETSYCMPVFAKSKAFAINVLAHDQEVVSRVFCSPMDRFSHVAWNRGLHDSPLIDGAAAWIECVREKLARGGDHRIFIARVLNARTFDRKPLLHWRGDYGSVTTMAQA</sequence>
<dbReference type="InterPro" id="IPR050268">
    <property type="entry name" value="NADH-dep_flavin_reductase"/>
</dbReference>
<dbReference type="EMBL" id="JBHTIK010000005">
    <property type="protein sequence ID" value="MFD0848655.1"/>
    <property type="molecule type" value="Genomic_DNA"/>
</dbReference>
<dbReference type="GO" id="GO:0016491">
    <property type="term" value="F:oxidoreductase activity"/>
    <property type="evidence" value="ECO:0007669"/>
    <property type="project" value="UniProtKB-KW"/>
</dbReference>
<reference evidence="5" key="1">
    <citation type="journal article" date="2019" name="Int. J. Syst. Evol. Microbiol.">
        <title>The Global Catalogue of Microorganisms (GCM) 10K type strain sequencing project: providing services to taxonomists for standard genome sequencing and annotation.</title>
        <authorList>
            <consortium name="The Broad Institute Genomics Platform"/>
            <consortium name="The Broad Institute Genome Sequencing Center for Infectious Disease"/>
            <person name="Wu L."/>
            <person name="Ma J."/>
        </authorList>
    </citation>
    <scope>NUCLEOTIDE SEQUENCE [LARGE SCALE GENOMIC DNA]</scope>
    <source>
        <strain evidence="5">CCUG 52537</strain>
    </source>
</reference>
<organism evidence="4 5">
    <name type="scientific">Sphingosinicella xenopeptidilytica</name>
    <dbReference type="NCBI Taxonomy" id="364098"/>
    <lineage>
        <taxon>Bacteria</taxon>
        <taxon>Pseudomonadati</taxon>
        <taxon>Pseudomonadota</taxon>
        <taxon>Alphaproteobacteria</taxon>
        <taxon>Sphingomonadales</taxon>
        <taxon>Sphingosinicellaceae</taxon>
        <taxon>Sphingosinicella</taxon>
    </lineage>
</organism>
<comment type="similarity">
    <text evidence="1">Belongs to the non-flavoprotein flavin reductase family.</text>
</comment>
<evidence type="ECO:0000313" key="4">
    <source>
        <dbReference type="EMBL" id="MFD0848655.1"/>
    </source>
</evidence>